<dbReference type="InterPro" id="IPR003593">
    <property type="entry name" value="AAA+_ATPase"/>
</dbReference>
<dbReference type="PANTHER" id="PTHR23075">
    <property type="entry name" value="PUTATIVE ATP-ASE"/>
    <property type="match status" value="1"/>
</dbReference>
<evidence type="ECO:0000256" key="10">
    <source>
        <dbReference type="SAM" id="MobiDB-lite"/>
    </source>
</evidence>
<dbReference type="Gene3D" id="3.40.50.300">
    <property type="entry name" value="P-loop containing nucleotide triphosphate hydrolases"/>
    <property type="match status" value="1"/>
</dbReference>
<dbReference type="SMART" id="SM00382">
    <property type="entry name" value="AAA"/>
    <property type="match status" value="1"/>
</dbReference>
<dbReference type="AlphaFoldDB" id="A0A183F333"/>
<evidence type="ECO:0000256" key="8">
    <source>
        <dbReference type="ARBA" id="ARBA00023136"/>
    </source>
</evidence>
<dbReference type="PANTHER" id="PTHR23075:SF0">
    <property type="entry name" value="ATPASE FAMILY AAA DOMAIN-CONTAINING PROTEIN 3"/>
    <property type="match status" value="1"/>
</dbReference>
<dbReference type="EMBL" id="UZAH01000435">
    <property type="protein sequence ID" value="VDO18958.1"/>
    <property type="molecule type" value="Genomic_DNA"/>
</dbReference>
<keyword evidence="3" id="KW-0547">Nucleotide-binding</keyword>
<reference evidence="15" key="2">
    <citation type="submission" date="2019-09" db="UniProtKB">
        <authorList>
            <consortium name="WormBaseParasite"/>
        </authorList>
    </citation>
    <scope>IDENTIFICATION</scope>
</reference>
<name>A0A183F333_HELPZ</name>
<dbReference type="Pfam" id="PF00004">
    <property type="entry name" value="AAA"/>
    <property type="match status" value="1"/>
</dbReference>
<accession>A0A183F333</accession>
<dbReference type="Pfam" id="PF12037">
    <property type="entry name" value="ATAD3_N"/>
    <property type="match status" value="1"/>
</dbReference>
<dbReference type="InterPro" id="IPR003959">
    <property type="entry name" value="ATPase_AAA_core"/>
</dbReference>
<dbReference type="InterPro" id="IPR027417">
    <property type="entry name" value="P-loop_NTPase"/>
</dbReference>
<evidence type="ECO:0000256" key="11">
    <source>
        <dbReference type="SAM" id="Phobius"/>
    </source>
</evidence>
<comment type="subcellular location">
    <subcellularLocation>
        <location evidence="1">Mitochondrion inner membrane</location>
    </subcellularLocation>
    <subcellularLocation>
        <location evidence="2">Mitochondrion matrix</location>
        <location evidence="2">Mitochondrion nucleoid</location>
    </subcellularLocation>
</comment>
<feature type="region of interest" description="Disordered" evidence="10">
    <location>
        <begin position="145"/>
        <end position="177"/>
    </location>
</feature>
<keyword evidence="9" id="KW-1135">Mitochondrion nucleoid</keyword>
<evidence type="ECO:0000256" key="2">
    <source>
        <dbReference type="ARBA" id="ARBA00004436"/>
    </source>
</evidence>
<evidence type="ECO:0000256" key="3">
    <source>
        <dbReference type="ARBA" id="ARBA00022741"/>
    </source>
</evidence>
<dbReference type="GO" id="GO:0005743">
    <property type="term" value="C:mitochondrial inner membrane"/>
    <property type="evidence" value="ECO:0007669"/>
    <property type="project" value="UniProtKB-SubCell"/>
</dbReference>
<evidence type="ECO:0000259" key="12">
    <source>
        <dbReference type="SMART" id="SM00382"/>
    </source>
</evidence>
<evidence type="ECO:0000256" key="4">
    <source>
        <dbReference type="ARBA" id="ARBA00022792"/>
    </source>
</evidence>
<evidence type="ECO:0000313" key="15">
    <source>
        <dbReference type="WBParaSite" id="HPBE_0000057501-mRNA-1"/>
    </source>
</evidence>
<evidence type="ECO:0000256" key="1">
    <source>
        <dbReference type="ARBA" id="ARBA00004273"/>
    </source>
</evidence>
<evidence type="ECO:0000256" key="7">
    <source>
        <dbReference type="ARBA" id="ARBA00023128"/>
    </source>
</evidence>
<feature type="transmembrane region" description="Helical" evidence="11">
    <location>
        <begin position="17"/>
        <end position="39"/>
    </location>
</feature>
<evidence type="ECO:0000313" key="14">
    <source>
        <dbReference type="Proteomes" id="UP000050761"/>
    </source>
</evidence>
<evidence type="ECO:0000256" key="9">
    <source>
        <dbReference type="ARBA" id="ARBA00023271"/>
    </source>
</evidence>
<feature type="domain" description="AAA+ ATPase" evidence="12">
    <location>
        <begin position="365"/>
        <end position="498"/>
    </location>
</feature>
<protein>
    <submittedName>
        <fullName evidence="15">AAA domain-containing protein</fullName>
    </submittedName>
</protein>
<dbReference type="GO" id="GO:0016887">
    <property type="term" value="F:ATP hydrolysis activity"/>
    <property type="evidence" value="ECO:0007669"/>
    <property type="project" value="InterPro"/>
</dbReference>
<keyword evidence="11" id="KW-0812">Transmembrane</keyword>
<accession>A0A3P7WMZ9</accession>
<keyword evidence="4" id="KW-0999">Mitochondrion inner membrane</keyword>
<dbReference type="Proteomes" id="UP000050761">
    <property type="component" value="Unassembled WGS sequence"/>
</dbReference>
<dbReference type="OrthoDB" id="199596at2759"/>
<evidence type="ECO:0000256" key="5">
    <source>
        <dbReference type="ARBA" id="ARBA00022840"/>
    </source>
</evidence>
<keyword evidence="11" id="KW-1133">Transmembrane helix</keyword>
<gene>
    <name evidence="13" type="ORF">HPBE_LOCUS576</name>
</gene>
<keyword evidence="8 11" id="KW-0472">Membrane</keyword>
<dbReference type="GO" id="GO:0007005">
    <property type="term" value="P:mitochondrion organization"/>
    <property type="evidence" value="ECO:0007669"/>
    <property type="project" value="TreeGrafter"/>
</dbReference>
<organism evidence="14 15">
    <name type="scientific">Heligmosomoides polygyrus</name>
    <name type="common">Parasitic roundworm</name>
    <dbReference type="NCBI Taxonomy" id="6339"/>
    <lineage>
        <taxon>Eukaryota</taxon>
        <taxon>Metazoa</taxon>
        <taxon>Ecdysozoa</taxon>
        <taxon>Nematoda</taxon>
        <taxon>Chromadorea</taxon>
        <taxon>Rhabditida</taxon>
        <taxon>Rhabditina</taxon>
        <taxon>Rhabditomorpha</taxon>
        <taxon>Strongyloidea</taxon>
        <taxon>Heligmosomidae</taxon>
        <taxon>Heligmosomoides</taxon>
    </lineage>
</organism>
<evidence type="ECO:0000313" key="13">
    <source>
        <dbReference type="EMBL" id="VDO18958.1"/>
    </source>
</evidence>
<keyword evidence="7" id="KW-0496">Mitochondrion</keyword>
<dbReference type="GO" id="GO:0042645">
    <property type="term" value="C:mitochondrial nucleoid"/>
    <property type="evidence" value="ECO:0007669"/>
    <property type="project" value="UniProtKB-SubCell"/>
</dbReference>
<evidence type="ECO:0000256" key="6">
    <source>
        <dbReference type="ARBA" id="ARBA00023054"/>
    </source>
</evidence>
<keyword evidence="6" id="KW-0175">Coiled coil</keyword>
<keyword evidence="14" id="KW-1185">Reference proteome</keyword>
<dbReference type="SUPFAM" id="SSF52540">
    <property type="entry name" value="P-loop containing nucleoside triphosphate hydrolases"/>
    <property type="match status" value="1"/>
</dbReference>
<proteinExistence type="predicted"/>
<reference evidence="13 14" key="1">
    <citation type="submission" date="2018-11" db="EMBL/GenBank/DDBJ databases">
        <authorList>
            <consortium name="Pathogen Informatics"/>
        </authorList>
    </citation>
    <scope>NUCLEOTIDE SEQUENCE [LARGE SCALE GENOMIC DNA]</scope>
</reference>
<feature type="compositionally biased region" description="Basic and acidic residues" evidence="10">
    <location>
        <begin position="148"/>
        <end position="177"/>
    </location>
</feature>
<dbReference type="GO" id="GO:0008270">
    <property type="term" value="F:zinc ion binding"/>
    <property type="evidence" value="ECO:0007669"/>
    <property type="project" value="TreeGrafter"/>
</dbReference>
<feature type="region of interest" description="Disordered" evidence="10">
    <location>
        <begin position="59"/>
        <end position="87"/>
    </location>
</feature>
<dbReference type="WBParaSite" id="HPBE_0000057501-mRNA-1">
    <property type="protein sequence ID" value="HPBE_0000057501-mRNA-1"/>
    <property type="gene ID" value="HPBE_0000057501"/>
</dbReference>
<dbReference type="GO" id="GO:0005524">
    <property type="term" value="F:ATP binding"/>
    <property type="evidence" value="ECO:0007669"/>
    <property type="project" value="UniProtKB-KW"/>
</dbReference>
<dbReference type="SMR" id="A0A183F333"/>
<dbReference type="InterPro" id="IPR021911">
    <property type="entry name" value="ATAD3_N"/>
</dbReference>
<keyword evidence="5" id="KW-0067">ATP-binding</keyword>
<sequence length="603" mass="67771">MSDVEETIKRIQSQKGVVGVIVMDSAAIVFTIILPEYVLSSTLFPTQMSWLFGIKPSPPPEIPADFSPPQGDAPPAPGQDKAAQGQRMAYSFDSTALERAAKAARDLERFPNAKEALELSRMQEITRQKEVEQQTKQLEAQIQAMKSDQTRIAEEERRKTLNEETKHARARSDYQDQLARKRAEEELAMKARMQEESLRKQEESVKKQEALRKATIEHELALKHKYDLEKIEAETRARAKAARENRDVNLEQMKLHEEENRKTVIEKIKTSGAVLGAGLQEFLSDKTKMTAAVGTLTALAVGWYVAKRGTGVVARYAEARLGKPSLVRETSRVTPLETVKHPIKVAKMLFRPRHDPLKGVVLSGLFRNVLFYGPPGTGKTLFAKSLAQHSGLDYAILTGGDIAPMGRDGVSAIHKVFDWAQSSRKGLIVFIDEADAFLQKRSKEAMSEDTRAALNAFLFRTGEQSRRFMLVVASNQPEQFDWAVNDRLDQLVEFELPGRPERERILLQYFEEHIAKPATSGARGQRLKLANFDWVDKCAKVADMTEGMSGRELSKLVIGWQASAYASEDGVLTSEMIDRNTKDAVAQHEHKMEWLEKEQLAAR</sequence>